<dbReference type="PROSITE" id="PS51465">
    <property type="entry name" value="KAZAL_2"/>
    <property type="match status" value="1"/>
</dbReference>
<sequence length="72" mass="7942">MKSTFFVLLALCVCLSLVAAQRCPDVCTADYNPVCGQNSKGQKRTFSNSCQLNVYSCKNPRNAYRKIKNGAC</sequence>
<dbReference type="OrthoDB" id="126772at2759"/>
<dbReference type="InterPro" id="IPR002350">
    <property type="entry name" value="Kazal_dom"/>
</dbReference>
<protein>
    <recommendedName>
        <fullName evidence="2">Kazal-like domain-containing protein</fullName>
    </recommendedName>
</protein>
<comment type="caution">
    <text evidence="3">The sequence shown here is derived from an EMBL/GenBank/DDBJ whole genome shotgun (WGS) entry which is preliminary data.</text>
</comment>
<feature type="chain" id="PRO_5035475125" description="Kazal-like domain-containing protein" evidence="1">
    <location>
        <begin position="21"/>
        <end position="72"/>
    </location>
</feature>
<evidence type="ECO:0000313" key="3">
    <source>
        <dbReference type="EMBL" id="KAG8234372.1"/>
    </source>
</evidence>
<dbReference type="Gene3D" id="3.30.60.30">
    <property type="match status" value="1"/>
</dbReference>
<name>A0A8K0KH14_LADFU</name>
<accession>A0A8K0KH14</accession>
<keyword evidence="4" id="KW-1185">Reference proteome</keyword>
<evidence type="ECO:0000313" key="4">
    <source>
        <dbReference type="Proteomes" id="UP000792457"/>
    </source>
</evidence>
<dbReference type="InterPro" id="IPR036058">
    <property type="entry name" value="Kazal_dom_sf"/>
</dbReference>
<feature type="signal peptide" evidence="1">
    <location>
        <begin position="1"/>
        <end position="20"/>
    </location>
</feature>
<gene>
    <name evidence="3" type="ORF">J437_LFUL014837</name>
</gene>
<dbReference type="EMBL" id="KZ308803">
    <property type="protein sequence ID" value="KAG8234372.1"/>
    <property type="molecule type" value="Genomic_DNA"/>
</dbReference>
<dbReference type="SUPFAM" id="SSF100895">
    <property type="entry name" value="Kazal-type serine protease inhibitors"/>
    <property type="match status" value="1"/>
</dbReference>
<feature type="domain" description="Kazal-like" evidence="2">
    <location>
        <begin position="17"/>
        <end position="72"/>
    </location>
</feature>
<reference evidence="3" key="2">
    <citation type="submission" date="2017-10" db="EMBL/GenBank/DDBJ databases">
        <title>Ladona fulva Genome sequencing and assembly.</title>
        <authorList>
            <person name="Murali S."/>
            <person name="Richards S."/>
            <person name="Bandaranaike D."/>
            <person name="Bellair M."/>
            <person name="Blankenburg K."/>
            <person name="Chao H."/>
            <person name="Dinh H."/>
            <person name="Doddapaneni H."/>
            <person name="Dugan-Rocha S."/>
            <person name="Elkadiri S."/>
            <person name="Gnanaolivu R."/>
            <person name="Hernandez B."/>
            <person name="Skinner E."/>
            <person name="Javaid M."/>
            <person name="Lee S."/>
            <person name="Li M."/>
            <person name="Ming W."/>
            <person name="Munidasa M."/>
            <person name="Muniz J."/>
            <person name="Nguyen L."/>
            <person name="Hughes D."/>
            <person name="Osuji N."/>
            <person name="Pu L.-L."/>
            <person name="Puazo M."/>
            <person name="Qu C."/>
            <person name="Quiroz J."/>
            <person name="Raj R."/>
            <person name="Weissenberger G."/>
            <person name="Xin Y."/>
            <person name="Zou X."/>
            <person name="Han Y."/>
            <person name="Worley K."/>
            <person name="Muzny D."/>
            <person name="Gibbs R."/>
        </authorList>
    </citation>
    <scope>NUCLEOTIDE SEQUENCE</scope>
    <source>
        <strain evidence="3">Sampled in the wild</strain>
    </source>
</reference>
<keyword evidence="1" id="KW-0732">Signal</keyword>
<proteinExistence type="predicted"/>
<reference evidence="3" key="1">
    <citation type="submission" date="2013-04" db="EMBL/GenBank/DDBJ databases">
        <authorList>
            <person name="Qu J."/>
            <person name="Murali S.C."/>
            <person name="Bandaranaike D."/>
            <person name="Bellair M."/>
            <person name="Blankenburg K."/>
            <person name="Chao H."/>
            <person name="Dinh H."/>
            <person name="Doddapaneni H."/>
            <person name="Downs B."/>
            <person name="Dugan-Rocha S."/>
            <person name="Elkadiri S."/>
            <person name="Gnanaolivu R.D."/>
            <person name="Hernandez B."/>
            <person name="Javaid M."/>
            <person name="Jayaseelan J.C."/>
            <person name="Lee S."/>
            <person name="Li M."/>
            <person name="Ming W."/>
            <person name="Munidasa M."/>
            <person name="Muniz J."/>
            <person name="Nguyen L."/>
            <person name="Ongeri F."/>
            <person name="Osuji N."/>
            <person name="Pu L.-L."/>
            <person name="Puazo M."/>
            <person name="Qu C."/>
            <person name="Quiroz J."/>
            <person name="Raj R."/>
            <person name="Weissenberger G."/>
            <person name="Xin Y."/>
            <person name="Zou X."/>
            <person name="Han Y."/>
            <person name="Richards S."/>
            <person name="Worley K."/>
            <person name="Muzny D."/>
            <person name="Gibbs R."/>
        </authorList>
    </citation>
    <scope>NUCLEOTIDE SEQUENCE</scope>
    <source>
        <strain evidence="3">Sampled in the wild</strain>
    </source>
</reference>
<dbReference type="Proteomes" id="UP000792457">
    <property type="component" value="Unassembled WGS sequence"/>
</dbReference>
<organism evidence="3 4">
    <name type="scientific">Ladona fulva</name>
    <name type="common">Scarce chaser dragonfly</name>
    <name type="synonym">Libellula fulva</name>
    <dbReference type="NCBI Taxonomy" id="123851"/>
    <lineage>
        <taxon>Eukaryota</taxon>
        <taxon>Metazoa</taxon>
        <taxon>Ecdysozoa</taxon>
        <taxon>Arthropoda</taxon>
        <taxon>Hexapoda</taxon>
        <taxon>Insecta</taxon>
        <taxon>Pterygota</taxon>
        <taxon>Palaeoptera</taxon>
        <taxon>Odonata</taxon>
        <taxon>Epiprocta</taxon>
        <taxon>Anisoptera</taxon>
        <taxon>Libelluloidea</taxon>
        <taxon>Libellulidae</taxon>
        <taxon>Ladona</taxon>
    </lineage>
</organism>
<dbReference type="SMART" id="SM00280">
    <property type="entry name" value="KAZAL"/>
    <property type="match status" value="1"/>
</dbReference>
<dbReference type="AlphaFoldDB" id="A0A8K0KH14"/>
<evidence type="ECO:0000256" key="1">
    <source>
        <dbReference type="SAM" id="SignalP"/>
    </source>
</evidence>
<evidence type="ECO:0000259" key="2">
    <source>
        <dbReference type="PROSITE" id="PS51465"/>
    </source>
</evidence>
<dbReference type="Pfam" id="PF00050">
    <property type="entry name" value="Kazal_1"/>
    <property type="match status" value="1"/>
</dbReference>